<dbReference type="AlphaFoldDB" id="A0ABD2PTK1"/>
<organism evidence="2 3">
    <name type="scientific">Cichlidogyrus casuarinus</name>
    <dbReference type="NCBI Taxonomy" id="1844966"/>
    <lineage>
        <taxon>Eukaryota</taxon>
        <taxon>Metazoa</taxon>
        <taxon>Spiralia</taxon>
        <taxon>Lophotrochozoa</taxon>
        <taxon>Platyhelminthes</taxon>
        <taxon>Monogenea</taxon>
        <taxon>Monopisthocotylea</taxon>
        <taxon>Dactylogyridea</taxon>
        <taxon>Ancyrocephalidae</taxon>
        <taxon>Cichlidogyrus</taxon>
    </lineage>
</organism>
<name>A0ABD2PTK1_9PLAT</name>
<reference evidence="2 3" key="1">
    <citation type="submission" date="2024-11" db="EMBL/GenBank/DDBJ databases">
        <title>Adaptive evolution of stress response genes in parasites aligns with host niche diversity.</title>
        <authorList>
            <person name="Hahn C."/>
            <person name="Resl P."/>
        </authorList>
    </citation>
    <scope>NUCLEOTIDE SEQUENCE [LARGE SCALE GENOMIC DNA]</scope>
    <source>
        <strain evidence="2">EGGRZ-B1_66</strain>
        <tissue evidence="2">Body</tissue>
    </source>
</reference>
<dbReference type="EMBL" id="JBJKFK010002653">
    <property type="protein sequence ID" value="KAL3310787.1"/>
    <property type="molecule type" value="Genomic_DNA"/>
</dbReference>
<evidence type="ECO:0000313" key="2">
    <source>
        <dbReference type="EMBL" id="KAL3310787.1"/>
    </source>
</evidence>
<proteinExistence type="predicted"/>
<evidence type="ECO:0000313" key="3">
    <source>
        <dbReference type="Proteomes" id="UP001626550"/>
    </source>
</evidence>
<accession>A0ABD2PTK1</accession>
<dbReference type="Proteomes" id="UP001626550">
    <property type="component" value="Unassembled WGS sequence"/>
</dbReference>
<comment type="caution">
    <text evidence="2">The sequence shown here is derived from an EMBL/GenBank/DDBJ whole genome shotgun (WGS) entry which is preliminary data.</text>
</comment>
<sequence>MFLQTMQLADATESSNLRLIKDSFHEIVTQICRLTNNSNDLPDREEMCSEDGILLAKARVLSILDEIRKKLNKTRSNNDMLKAQKDSLQERIKTLELNLKEKEAIIESITIEKTKRFERESTRLNQDLDLILLGDSDDDYSV</sequence>
<keyword evidence="3" id="KW-1185">Reference proteome</keyword>
<keyword evidence="1" id="KW-0175">Coiled coil</keyword>
<gene>
    <name evidence="2" type="ORF">Ciccas_010641</name>
</gene>
<protein>
    <submittedName>
        <fullName evidence="2">Uncharacterized protein</fullName>
    </submittedName>
</protein>
<feature type="coiled-coil region" evidence="1">
    <location>
        <begin position="64"/>
        <end position="112"/>
    </location>
</feature>
<evidence type="ECO:0000256" key="1">
    <source>
        <dbReference type="SAM" id="Coils"/>
    </source>
</evidence>